<accession>A0A9W7EYD9</accession>
<evidence type="ECO:0000313" key="3">
    <source>
        <dbReference type="Proteomes" id="UP001165160"/>
    </source>
</evidence>
<comment type="caution">
    <text evidence="2">The sequence shown here is derived from an EMBL/GenBank/DDBJ whole genome shotgun (WGS) entry which is preliminary data.</text>
</comment>
<keyword evidence="3" id="KW-1185">Reference proteome</keyword>
<evidence type="ECO:0000256" key="1">
    <source>
        <dbReference type="SAM" id="MobiDB-lite"/>
    </source>
</evidence>
<protein>
    <submittedName>
        <fullName evidence="2">Uncharacterized protein</fullName>
    </submittedName>
</protein>
<feature type="compositionally biased region" description="Basic and acidic residues" evidence="1">
    <location>
        <begin position="337"/>
        <end position="347"/>
    </location>
</feature>
<organism evidence="2 3">
    <name type="scientific">Triparma verrucosa</name>
    <dbReference type="NCBI Taxonomy" id="1606542"/>
    <lineage>
        <taxon>Eukaryota</taxon>
        <taxon>Sar</taxon>
        <taxon>Stramenopiles</taxon>
        <taxon>Ochrophyta</taxon>
        <taxon>Bolidophyceae</taxon>
        <taxon>Parmales</taxon>
        <taxon>Triparmaceae</taxon>
        <taxon>Triparma</taxon>
    </lineage>
</organism>
<proteinExistence type="predicted"/>
<feature type="region of interest" description="Disordered" evidence="1">
    <location>
        <begin position="337"/>
        <end position="389"/>
    </location>
</feature>
<reference evidence="3" key="1">
    <citation type="journal article" date="2023" name="Commun. Biol.">
        <title>Genome analysis of Parmales, the sister group of diatoms, reveals the evolutionary specialization of diatoms from phago-mixotrophs to photoautotrophs.</title>
        <authorList>
            <person name="Ban H."/>
            <person name="Sato S."/>
            <person name="Yoshikawa S."/>
            <person name="Yamada K."/>
            <person name="Nakamura Y."/>
            <person name="Ichinomiya M."/>
            <person name="Sato N."/>
            <person name="Blanc-Mathieu R."/>
            <person name="Endo H."/>
            <person name="Kuwata A."/>
            <person name="Ogata H."/>
        </authorList>
    </citation>
    <scope>NUCLEOTIDE SEQUENCE [LARGE SCALE GENOMIC DNA]</scope>
    <source>
        <strain evidence="3">NIES 3699</strain>
    </source>
</reference>
<dbReference type="EMBL" id="BRXX01000162">
    <property type="protein sequence ID" value="GMH94985.1"/>
    <property type="molecule type" value="Genomic_DNA"/>
</dbReference>
<feature type="compositionally biased region" description="Acidic residues" evidence="1">
    <location>
        <begin position="348"/>
        <end position="367"/>
    </location>
</feature>
<feature type="region of interest" description="Disordered" evidence="1">
    <location>
        <begin position="267"/>
        <end position="317"/>
    </location>
</feature>
<name>A0A9W7EYD9_9STRA</name>
<evidence type="ECO:0000313" key="2">
    <source>
        <dbReference type="EMBL" id="GMH94985.1"/>
    </source>
</evidence>
<feature type="compositionally biased region" description="Polar residues" evidence="1">
    <location>
        <begin position="376"/>
        <end position="386"/>
    </location>
</feature>
<dbReference type="AlphaFoldDB" id="A0A9W7EYD9"/>
<feature type="compositionally biased region" description="Basic and acidic residues" evidence="1">
    <location>
        <begin position="73"/>
        <end position="85"/>
    </location>
</feature>
<sequence>MANPRTRSNNYWHTHVSPFFEPLLASLLINTPPNPRAWIIKTLSGKDSPPASDKDGEQEGAGGAPPKPPSPDGKVHPGNEGEIENKPPPTSGGGNVLYSQEAFKVDPVTGEKIEADTADAEDAVELSKILLPGSDFPEDVSNFSVSYNKALLDAWVKQPSPCCGAASVAGAANCIRGIKRGEEGCIGHLDVLPLMSKLLEDQLATKKRQLERLVGCVDPLIEKIKSELAKEGRTLGGKEKNGAKQGAPKSLLLKLIKKVVVEEMARREEEEKGMGEDSEEVPSNIAPADVGEDQDQGQDNVQEEQAREEEELSSFQLQNSGDCFARINALYIEASKKSAAAKEKEDNPGEDEEDVDEDDRDDDDDQAPDNANAENKSTPAPSSSENLLVFDFTKPVKKSARKSSSTPSWKSLLLEVLKKLGGIEKVNHPLKPSTGPFGNWGIIGAFKSLTSLSTDYAFTCTSLMGKNPSKPSPTYIPLKPSDPPPLIESQWRRLSLLFNTTDTVLLSHHKNHYALIYALREYRNKNTEESVRQCFTARKGQRPSEWIDFEELRDTYLRNKNSEEFVRQCFTARKGQRPSEWIDFEELRNTYLLWEGYKLMVVKGKKI</sequence>
<dbReference type="Proteomes" id="UP001165160">
    <property type="component" value="Unassembled WGS sequence"/>
</dbReference>
<feature type="region of interest" description="Disordered" evidence="1">
    <location>
        <begin position="40"/>
        <end position="97"/>
    </location>
</feature>
<gene>
    <name evidence="2" type="ORF">TrVE_jg5339</name>
</gene>